<evidence type="ECO:0000259" key="4">
    <source>
        <dbReference type="PROSITE" id="PS50127"/>
    </source>
</evidence>
<proteinExistence type="predicted"/>
<dbReference type="AlphaFoldDB" id="W6U863"/>
<dbReference type="SUPFAM" id="SSF54495">
    <property type="entry name" value="UBC-like"/>
    <property type="match status" value="1"/>
</dbReference>
<dbReference type="GO" id="GO:0016740">
    <property type="term" value="F:transferase activity"/>
    <property type="evidence" value="ECO:0007669"/>
    <property type="project" value="UniProtKB-KW"/>
</dbReference>
<feature type="domain" description="UBC core" evidence="4">
    <location>
        <begin position="5"/>
        <end position="158"/>
    </location>
</feature>
<sequence length="717" mass="80885">MTCSAIRRTFMKDLQHLCRTIDASTDGQASIVGIDEMTVKVLLRPKSGYNAHAEFLLTIKCCPTYPKACPDVSFDSPIFHPNIDPSDGAICLSLLSEWRSCYCLVDLVKAVLYVIDHPAFDSPNNRFGALKDPAQLSTNTARVLAGLPVKGRRFPPNRAWLEWARANGCLPTGEEEMEEAEEELRKREDLVQNWGDGVNVSATNMGSEAKSTNATFHALSDTASDSVPSFAKIRYLFDPEEKGIYRDPYESRWTPFEVDSQRILIWHPSSNQKTDAYTVFYFIEFLGTEHHRNELGEHYNTFFIASVLHEYQSHPESRQTSSNCPWYAFLRHSGSLHQNYTSCSSSLNLSDISESNEPIMQTLTADFCPWSSRDGKGMNYLFGSLFFEGNRNGGNFTCFLDEDSDEDSGSQGIGWLFDLCSLEPQNVVMVPDEASDAMVSESTSHCGISYHGDKLIMGSEILLTTEQNTYANELGKESVELTSSVSSTAYRRVRVPYPLVTDCWACRYKYHYIRKSINTGLPFVWKWYFRRTRWSIRFAPQQKVDLSMTGIRIPTWRASSGRMMSDICHFCSKNQNTRNLVLLDPMALSPLSPLLNLMQHHPLPRPTLTGILWLTPLDALSPFYRVPIPDMEEQQDSEDNGHERGDDGYTTLICLRFLAVAALLVNWVAWISRVESYAALDTVLQRGFCSATCQVVVPAWPSGIIAPSSILSCYLVF</sequence>
<keyword evidence="2" id="KW-0833">Ubl conjugation pathway</keyword>
<dbReference type="InterPro" id="IPR016135">
    <property type="entry name" value="UBQ-conjugating_enzyme/RWD"/>
</dbReference>
<dbReference type="KEGG" id="egl:EGR_08577"/>
<evidence type="ECO:0000313" key="5">
    <source>
        <dbReference type="EMBL" id="EUB56551.1"/>
    </source>
</evidence>
<dbReference type="InterPro" id="IPR000608">
    <property type="entry name" value="UBC"/>
</dbReference>
<dbReference type="SMART" id="SM00212">
    <property type="entry name" value="UBCc"/>
    <property type="match status" value="1"/>
</dbReference>
<feature type="active site" description="Glycyl thioester intermediate" evidence="3">
    <location>
        <position position="91"/>
    </location>
</feature>
<dbReference type="STRING" id="6210.W6U863"/>
<name>W6U863_ECHGR</name>
<dbReference type="EMBL" id="APAU02000111">
    <property type="protein sequence ID" value="EUB56551.1"/>
    <property type="molecule type" value="Genomic_DNA"/>
</dbReference>
<dbReference type="Gene3D" id="3.10.110.10">
    <property type="entry name" value="Ubiquitin Conjugating Enzyme"/>
    <property type="match status" value="1"/>
</dbReference>
<evidence type="ECO:0000313" key="6">
    <source>
        <dbReference type="Proteomes" id="UP000019149"/>
    </source>
</evidence>
<dbReference type="PROSITE" id="PS50127">
    <property type="entry name" value="UBC_2"/>
    <property type="match status" value="1"/>
</dbReference>
<reference evidence="5 6" key="1">
    <citation type="journal article" date="2013" name="Nat. Genet.">
        <title>The genome of the hydatid tapeworm Echinococcus granulosus.</title>
        <authorList>
            <person name="Zheng H."/>
            <person name="Zhang W."/>
            <person name="Zhang L."/>
            <person name="Zhang Z."/>
            <person name="Li J."/>
            <person name="Lu G."/>
            <person name="Zhu Y."/>
            <person name="Wang Y."/>
            <person name="Huang Y."/>
            <person name="Liu J."/>
            <person name="Kang H."/>
            <person name="Chen J."/>
            <person name="Wang L."/>
            <person name="Chen A."/>
            <person name="Yu S."/>
            <person name="Gao Z."/>
            <person name="Jin L."/>
            <person name="Gu W."/>
            <person name="Wang Z."/>
            <person name="Zhao L."/>
            <person name="Shi B."/>
            <person name="Wen H."/>
            <person name="Lin R."/>
            <person name="Jones M.K."/>
            <person name="Brejova B."/>
            <person name="Vinar T."/>
            <person name="Zhao G."/>
            <person name="McManus D.P."/>
            <person name="Chen Z."/>
            <person name="Zhou Y."/>
            <person name="Wang S."/>
        </authorList>
    </citation>
    <scope>NUCLEOTIDE SEQUENCE [LARGE SCALE GENOMIC DNA]</scope>
</reference>
<protein>
    <submittedName>
        <fullName evidence="5">NEDD8-conjugating enzyme Ubc12</fullName>
    </submittedName>
</protein>
<organism evidence="5 6">
    <name type="scientific">Echinococcus granulosus</name>
    <name type="common">Hydatid tapeworm</name>
    <dbReference type="NCBI Taxonomy" id="6210"/>
    <lineage>
        <taxon>Eukaryota</taxon>
        <taxon>Metazoa</taxon>
        <taxon>Spiralia</taxon>
        <taxon>Lophotrochozoa</taxon>
        <taxon>Platyhelminthes</taxon>
        <taxon>Cestoda</taxon>
        <taxon>Eucestoda</taxon>
        <taxon>Cyclophyllidea</taxon>
        <taxon>Taeniidae</taxon>
        <taxon>Echinococcus</taxon>
        <taxon>Echinococcus granulosus group</taxon>
    </lineage>
</organism>
<dbReference type="CDD" id="cd23794">
    <property type="entry name" value="UBCc_UBE2F_UBE2M"/>
    <property type="match status" value="1"/>
</dbReference>
<keyword evidence="6" id="KW-1185">Reference proteome</keyword>
<dbReference type="Pfam" id="PF00179">
    <property type="entry name" value="UQ_con"/>
    <property type="match status" value="1"/>
</dbReference>
<evidence type="ECO:0000256" key="3">
    <source>
        <dbReference type="PROSITE-ProRule" id="PRU10133"/>
    </source>
</evidence>
<gene>
    <name evidence="5" type="ORF">EGR_08577</name>
</gene>
<dbReference type="PROSITE" id="PS00183">
    <property type="entry name" value="UBC_1"/>
    <property type="match status" value="1"/>
</dbReference>
<dbReference type="GeneID" id="36344292"/>
<comment type="caution">
    <text evidence="5">The sequence shown here is derived from an EMBL/GenBank/DDBJ whole genome shotgun (WGS) entry which is preliminary data.</text>
</comment>
<keyword evidence="1" id="KW-0808">Transferase</keyword>
<dbReference type="RefSeq" id="XP_024347747.1">
    <property type="nucleotide sequence ID" value="XM_024497826.1"/>
</dbReference>
<dbReference type="InterPro" id="IPR023313">
    <property type="entry name" value="UBQ-conjugating_AS"/>
</dbReference>
<evidence type="ECO:0000256" key="2">
    <source>
        <dbReference type="ARBA" id="ARBA00022786"/>
    </source>
</evidence>
<dbReference type="CTD" id="36344292"/>
<accession>W6U863</accession>
<evidence type="ECO:0000256" key="1">
    <source>
        <dbReference type="ARBA" id="ARBA00022679"/>
    </source>
</evidence>
<dbReference type="Proteomes" id="UP000019149">
    <property type="component" value="Unassembled WGS sequence"/>
</dbReference>
<dbReference type="OrthoDB" id="9978460at2759"/>